<dbReference type="Gene3D" id="3.10.105.10">
    <property type="entry name" value="Dipeptide-binding Protein, Domain 3"/>
    <property type="match status" value="1"/>
</dbReference>
<dbReference type="PANTHER" id="PTHR30290:SF34">
    <property type="entry name" value="ABC TRANSPORTER, PERIPLASMIC OLIGO-PEPTIDE BINDING PROTEIN, PUTATIVE-RELATED"/>
    <property type="match status" value="1"/>
</dbReference>
<organism evidence="3">
    <name type="scientific">Vecturithrix granuli</name>
    <dbReference type="NCBI Taxonomy" id="1499967"/>
    <lineage>
        <taxon>Bacteria</taxon>
        <taxon>Candidatus Moduliflexota</taxon>
        <taxon>Candidatus Vecturitrichia</taxon>
        <taxon>Candidatus Vecturitrichales</taxon>
        <taxon>Candidatus Vecturitrichaceae</taxon>
        <taxon>Candidatus Vecturithrix</taxon>
    </lineage>
</organism>
<gene>
    <name evidence="3" type="ORF">U27_04057</name>
</gene>
<dbReference type="EMBL" id="DF820465">
    <property type="protein sequence ID" value="GAK57093.1"/>
    <property type="molecule type" value="Genomic_DNA"/>
</dbReference>
<dbReference type="GO" id="GO:0043190">
    <property type="term" value="C:ATP-binding cassette (ABC) transporter complex"/>
    <property type="evidence" value="ECO:0007669"/>
    <property type="project" value="InterPro"/>
</dbReference>
<dbReference type="PANTHER" id="PTHR30290">
    <property type="entry name" value="PERIPLASMIC BINDING COMPONENT OF ABC TRANSPORTER"/>
    <property type="match status" value="1"/>
</dbReference>
<dbReference type="Proteomes" id="UP000030661">
    <property type="component" value="Unassembled WGS sequence"/>
</dbReference>
<dbReference type="STRING" id="1499967.U27_04057"/>
<name>A0A081BXN8_VECG1</name>
<feature type="chain" id="PRO_5001755485" evidence="1">
    <location>
        <begin position="23"/>
        <end position="583"/>
    </location>
</feature>
<dbReference type="Gene3D" id="3.40.190.10">
    <property type="entry name" value="Periplasmic binding protein-like II"/>
    <property type="match status" value="1"/>
</dbReference>
<protein>
    <submittedName>
        <fullName evidence="3">Extracellular solute-binding protein family 5</fullName>
    </submittedName>
</protein>
<dbReference type="GO" id="GO:0015833">
    <property type="term" value="P:peptide transport"/>
    <property type="evidence" value="ECO:0007669"/>
    <property type="project" value="TreeGrafter"/>
</dbReference>
<keyword evidence="1" id="KW-0732">Signal</keyword>
<dbReference type="GO" id="GO:0042597">
    <property type="term" value="C:periplasmic space"/>
    <property type="evidence" value="ECO:0007669"/>
    <property type="project" value="UniProtKB-ARBA"/>
</dbReference>
<accession>A0A081BXN8</accession>
<feature type="signal peptide" evidence="1">
    <location>
        <begin position="1"/>
        <end position="22"/>
    </location>
</feature>
<dbReference type="InterPro" id="IPR030678">
    <property type="entry name" value="Peptide/Ni-bd"/>
</dbReference>
<dbReference type="CDD" id="cd08512">
    <property type="entry name" value="PBP2_NikA_DppA_OppA_like_7"/>
    <property type="match status" value="1"/>
</dbReference>
<dbReference type="Gene3D" id="3.90.76.10">
    <property type="entry name" value="Dipeptide-binding Protein, Domain 1"/>
    <property type="match status" value="1"/>
</dbReference>
<reference evidence="3" key="1">
    <citation type="journal article" date="2015" name="PeerJ">
        <title>First genomic representation of candidate bacterial phylum KSB3 points to enhanced environmental sensing as a trigger of wastewater bulking.</title>
        <authorList>
            <person name="Sekiguchi Y."/>
            <person name="Ohashi A."/>
            <person name="Parks D.H."/>
            <person name="Yamauchi T."/>
            <person name="Tyson G.W."/>
            <person name="Hugenholtz P."/>
        </authorList>
    </citation>
    <scope>NUCLEOTIDE SEQUENCE [LARGE SCALE GENOMIC DNA]</scope>
</reference>
<keyword evidence="4" id="KW-1185">Reference proteome</keyword>
<evidence type="ECO:0000313" key="3">
    <source>
        <dbReference type="EMBL" id="GAK57093.1"/>
    </source>
</evidence>
<dbReference type="InterPro" id="IPR039424">
    <property type="entry name" value="SBP_5"/>
</dbReference>
<dbReference type="PIRSF" id="PIRSF002741">
    <property type="entry name" value="MppA"/>
    <property type="match status" value="1"/>
</dbReference>
<sequence length="583" mass="65897">MKKVVSFLVCCAFVLCATAGYAEVKNPDTFIKATVSTVRSIDPAAAYDMASMQKVENIYEKLIVFDGPYTDKFLPLLAEEVPSLENGGISADGKTYTFKLRKGIKFQQGGDLTPEDVEYSIERVMVLDQNGGPAWMLLEALTGSDTTTDKDDQIIPGIFEAIMNSVEVQGDSIVFHLPNPYPPFLGLMAKSWASITDKEWVIEQGGWDGTLENAPKHHRPNSGDEVLHHIANGTGPYFMKAWEPSKEFVFERFEEYWGPKPALKYAIFKYVPEWSTRKLMLVNGDVDSATVEDQYVKEMMEIPGLTMYKLPQLAISCAMFCQKIDTTGNPYIGSGQLDGAGIPPDFFTDINVRKAFLHAFDRDVYAEDVLQGISIVPSNPIVQGLPYAIDVPVYEFDLEKSAEYMKKAWDGQVWEKGFKMTIMYNTGNTMREAAAVMLAENIMSLNPKFQIEVGDMQWRDYLNQYRQFRFPVSLISWVGDYPDPHNFAHPFMHSNGSHGRYLGMPSPETDAMITEGISTTDPLKRAEIYEKLQHLWYEKAIGLGVYQSTEVRFYRDWVKGFVGNPLDAGDTEWLFRLSKEEPK</sequence>
<dbReference type="InterPro" id="IPR000914">
    <property type="entry name" value="SBP_5_dom"/>
</dbReference>
<feature type="domain" description="Solute-binding protein family 5" evidence="2">
    <location>
        <begin position="74"/>
        <end position="497"/>
    </location>
</feature>
<dbReference type="HOGENOM" id="CLU_017028_7_2_0"/>
<dbReference type="SUPFAM" id="SSF53850">
    <property type="entry name" value="Periplasmic binding protein-like II"/>
    <property type="match status" value="1"/>
</dbReference>
<proteinExistence type="predicted"/>
<evidence type="ECO:0000256" key="1">
    <source>
        <dbReference type="SAM" id="SignalP"/>
    </source>
</evidence>
<dbReference type="Pfam" id="PF00496">
    <property type="entry name" value="SBP_bac_5"/>
    <property type="match status" value="1"/>
</dbReference>
<evidence type="ECO:0000259" key="2">
    <source>
        <dbReference type="Pfam" id="PF00496"/>
    </source>
</evidence>
<evidence type="ECO:0000313" key="4">
    <source>
        <dbReference type="Proteomes" id="UP000030661"/>
    </source>
</evidence>
<dbReference type="eggNOG" id="COG0747">
    <property type="taxonomic scope" value="Bacteria"/>
</dbReference>
<dbReference type="AlphaFoldDB" id="A0A081BXN8"/>
<dbReference type="GO" id="GO:1904680">
    <property type="term" value="F:peptide transmembrane transporter activity"/>
    <property type="evidence" value="ECO:0007669"/>
    <property type="project" value="TreeGrafter"/>
</dbReference>